<dbReference type="KEGG" id="liu:OU989_05660"/>
<dbReference type="Proteomes" id="UP001219585">
    <property type="component" value="Chromosome"/>
</dbReference>
<sequence>MNTMKGSFYILFQNFKKHNIIFWSILFLIVLLSFFLDAFFGQYISFAITISIPVYIFYSSMAAKLLNRTLPYFLKLGLSRQQYMVNVGLFFISWSLVGALIIASAQNIITYVSTLLNIKNNIIIIHPLLIFDNTYSFLQTAAFDSVLLLFCLNSGLLLNVTFYRLGILGGYSLIGLLALVPILMVVFEWFTPLFELLSNSSLSAILGSIFILSILLYLVISTSMRKVSVNPV</sequence>
<dbReference type="AlphaFoldDB" id="A0AAJ5RMG0"/>
<gene>
    <name evidence="2" type="ORF">OU989_05660</name>
</gene>
<evidence type="ECO:0000256" key="1">
    <source>
        <dbReference type="SAM" id="Phobius"/>
    </source>
</evidence>
<keyword evidence="1" id="KW-1133">Transmembrane helix</keyword>
<accession>A0AAJ5RMG0</accession>
<evidence type="ECO:0000313" key="3">
    <source>
        <dbReference type="Proteomes" id="UP001219585"/>
    </source>
</evidence>
<feature type="transmembrane region" description="Helical" evidence="1">
    <location>
        <begin position="165"/>
        <end position="190"/>
    </location>
</feature>
<feature type="transmembrane region" description="Helical" evidence="1">
    <location>
        <begin position="87"/>
        <end position="109"/>
    </location>
</feature>
<dbReference type="RefSeq" id="WP_274796146.1">
    <property type="nucleotide sequence ID" value="NZ_CP113527.1"/>
</dbReference>
<feature type="transmembrane region" description="Helical" evidence="1">
    <location>
        <begin position="46"/>
        <end position="66"/>
    </location>
</feature>
<proteinExistence type="predicted"/>
<organism evidence="2 3">
    <name type="scientific">Lysinibacillus irui</name>
    <dbReference type="NCBI Taxonomy" id="2998077"/>
    <lineage>
        <taxon>Bacteria</taxon>
        <taxon>Bacillati</taxon>
        <taxon>Bacillota</taxon>
        <taxon>Bacilli</taxon>
        <taxon>Bacillales</taxon>
        <taxon>Bacillaceae</taxon>
        <taxon>Lysinibacillus</taxon>
    </lineage>
</organism>
<feature type="transmembrane region" description="Helical" evidence="1">
    <location>
        <begin position="202"/>
        <end position="220"/>
    </location>
</feature>
<evidence type="ECO:0000313" key="2">
    <source>
        <dbReference type="EMBL" id="WDV07973.1"/>
    </source>
</evidence>
<keyword evidence="1" id="KW-0812">Transmembrane</keyword>
<evidence type="ECO:0008006" key="4">
    <source>
        <dbReference type="Google" id="ProtNLM"/>
    </source>
</evidence>
<dbReference type="EMBL" id="CP113527">
    <property type="protein sequence ID" value="WDV07973.1"/>
    <property type="molecule type" value="Genomic_DNA"/>
</dbReference>
<keyword evidence="1" id="KW-0472">Membrane</keyword>
<reference evidence="2" key="1">
    <citation type="submission" date="2022-11" db="EMBL/GenBank/DDBJ databases">
        <title>Lysinibacillus irui.</title>
        <authorList>
            <person name="Akintayo S.O."/>
        </authorList>
    </citation>
    <scope>NUCLEOTIDE SEQUENCE</scope>
    <source>
        <strain evidence="2">IRB4-01</strain>
    </source>
</reference>
<feature type="transmembrane region" description="Helical" evidence="1">
    <location>
        <begin position="137"/>
        <end position="158"/>
    </location>
</feature>
<name>A0AAJ5RMG0_9BACI</name>
<feature type="transmembrane region" description="Helical" evidence="1">
    <location>
        <begin position="20"/>
        <end position="40"/>
    </location>
</feature>
<protein>
    <recommendedName>
        <fullName evidence="4">DUF4052 domain-containing protein</fullName>
    </recommendedName>
</protein>